<evidence type="ECO:0000313" key="13">
    <source>
        <dbReference type="Proteomes" id="UP001108089"/>
    </source>
</evidence>
<feature type="domain" description="Core-binding (CB)" evidence="11">
    <location>
        <begin position="14"/>
        <end position="99"/>
    </location>
</feature>
<keyword evidence="13" id="KW-1185">Reference proteome</keyword>
<evidence type="ECO:0000259" key="11">
    <source>
        <dbReference type="PROSITE" id="PS51900"/>
    </source>
</evidence>
<dbReference type="Gene3D" id="1.10.443.10">
    <property type="entry name" value="Intergrase catalytic core"/>
    <property type="match status" value="1"/>
</dbReference>
<evidence type="ECO:0000259" key="10">
    <source>
        <dbReference type="PROSITE" id="PS51898"/>
    </source>
</evidence>
<comment type="function">
    <text evidence="9">Site-specific tyrosine recombinase, which acts by catalyzing the cutting and rejoining of the recombining DNA molecules. The XerC-XerD complex is essential to convert dimers of the bacterial chromosome into monomers to permit their segregation at cell division. It also contributes to the segregational stability of plasmids.</text>
</comment>
<comment type="similarity">
    <text evidence="9">Belongs to the 'phage' integrase family. XerC subfamily.</text>
</comment>
<evidence type="ECO:0000256" key="3">
    <source>
        <dbReference type="ARBA" id="ARBA00022618"/>
    </source>
</evidence>
<evidence type="ECO:0000256" key="4">
    <source>
        <dbReference type="ARBA" id="ARBA00022829"/>
    </source>
</evidence>
<dbReference type="InterPro" id="IPR023009">
    <property type="entry name" value="Tyrosine_recombinase_XerC/XerD"/>
</dbReference>
<dbReference type="InterPro" id="IPR004107">
    <property type="entry name" value="Integrase_SAM-like_N"/>
</dbReference>
<keyword evidence="7 9" id="KW-0233">DNA recombination</keyword>
<proteinExistence type="inferred from homology"/>
<keyword evidence="2 9" id="KW-0963">Cytoplasm</keyword>
<evidence type="ECO:0000256" key="2">
    <source>
        <dbReference type="ARBA" id="ARBA00022490"/>
    </source>
</evidence>
<keyword evidence="8 9" id="KW-0131">Cell cycle</keyword>
<reference evidence="12" key="1">
    <citation type="submission" date="2022-01" db="EMBL/GenBank/DDBJ databases">
        <title>Gordonia xiamenensis sp. nov., isolated from surface seawater in Xiamen.</title>
        <authorList>
            <person name="He Y.F."/>
        </authorList>
    </citation>
    <scope>NUCLEOTIDE SEQUENCE</scope>
    <source>
        <strain evidence="12">GW1C4-4</strain>
    </source>
</reference>
<dbReference type="Pfam" id="PF00589">
    <property type="entry name" value="Phage_integrase"/>
    <property type="match status" value="1"/>
</dbReference>
<keyword evidence="4 9" id="KW-0159">Chromosome partition</keyword>
<dbReference type="RefSeq" id="WP_235722274.1">
    <property type="nucleotide sequence ID" value="NZ_JAKGCU010000002.1"/>
</dbReference>
<feature type="active site" evidence="9">
    <location>
        <position position="271"/>
    </location>
</feature>
<keyword evidence="3 9" id="KW-0132">Cell division</keyword>
<dbReference type="PROSITE" id="PS51900">
    <property type="entry name" value="CB"/>
    <property type="match status" value="1"/>
</dbReference>
<gene>
    <name evidence="9" type="primary">xerC</name>
    <name evidence="12" type="ORF">L1892_04680</name>
</gene>
<dbReference type="Proteomes" id="UP001108089">
    <property type="component" value="Unassembled WGS sequence"/>
</dbReference>
<dbReference type="Gene3D" id="1.10.150.130">
    <property type="match status" value="1"/>
</dbReference>
<feature type="active site" description="O-(3'-phospho-DNA)-tyrosine intermediate" evidence="9">
    <location>
        <position position="303"/>
    </location>
</feature>
<evidence type="ECO:0000256" key="9">
    <source>
        <dbReference type="HAMAP-Rule" id="MF_01808"/>
    </source>
</evidence>
<organism evidence="12 13">
    <name type="scientific">Gordonia tangerina</name>
    <dbReference type="NCBI Taxonomy" id="2911060"/>
    <lineage>
        <taxon>Bacteria</taxon>
        <taxon>Bacillati</taxon>
        <taxon>Actinomycetota</taxon>
        <taxon>Actinomycetes</taxon>
        <taxon>Mycobacteriales</taxon>
        <taxon>Gordoniaceae</taxon>
        <taxon>Gordonia</taxon>
    </lineage>
</organism>
<evidence type="ECO:0000256" key="8">
    <source>
        <dbReference type="ARBA" id="ARBA00023306"/>
    </source>
</evidence>
<name>A0ABS9DEY8_9ACTN</name>
<keyword evidence="6 9" id="KW-0238">DNA-binding</keyword>
<protein>
    <recommendedName>
        <fullName evidence="9">Tyrosine recombinase XerC</fullName>
    </recommendedName>
</protein>
<dbReference type="PANTHER" id="PTHR30349">
    <property type="entry name" value="PHAGE INTEGRASE-RELATED"/>
    <property type="match status" value="1"/>
</dbReference>
<feature type="active site" evidence="9">
    <location>
        <position position="198"/>
    </location>
</feature>
<evidence type="ECO:0000313" key="12">
    <source>
        <dbReference type="EMBL" id="MCF3937678.1"/>
    </source>
</evidence>
<feature type="active site" evidence="9">
    <location>
        <position position="294"/>
    </location>
</feature>
<comment type="caution">
    <text evidence="12">The sequence shown here is derived from an EMBL/GenBank/DDBJ whole genome shotgun (WGS) entry which is preliminary data.</text>
</comment>
<comment type="subunit">
    <text evidence="9">Forms a cyclic heterotetrameric complex composed of two molecules of XerC and two molecules of XerD.</text>
</comment>
<dbReference type="InterPro" id="IPR050090">
    <property type="entry name" value="Tyrosine_recombinase_XerCD"/>
</dbReference>
<accession>A0ABS9DEY8</accession>
<dbReference type="InterPro" id="IPR010998">
    <property type="entry name" value="Integrase_recombinase_N"/>
</dbReference>
<sequence>MTDRSNTRKSSSTVDGHGLLGDFTNHLRYEKGLSEHTVRAYVGDARGLVAFAGARGVAITAMDLALLRGWLADHTRRGAVRTTVARQVSSAKAFCAWAVREGVLEHDPATRLQAPKAHRTLPTVLGQDQAAAAVSAADTVTGGDAADGETDPVHIAVALRDAVILELLYASGIRVGELCGLDLGDVDTDRRVLRVIGKGDKQRSVPYGDPAARALHLWLRDGRATLATTRSGDALLLGVKGGRLDQRMARSVVHRAVQAAGVPDIGPHGLRHSAATHLLEGGADLRVVQELLGHSSLATTQIYTHVSVERLRAVHRQAHPRA</sequence>
<dbReference type="CDD" id="cd00798">
    <property type="entry name" value="INT_XerDC_C"/>
    <property type="match status" value="1"/>
</dbReference>
<dbReference type="NCBIfam" id="NF001399">
    <property type="entry name" value="PRK00283.1"/>
    <property type="match status" value="1"/>
</dbReference>
<dbReference type="SUPFAM" id="SSF56349">
    <property type="entry name" value="DNA breaking-rejoining enzymes"/>
    <property type="match status" value="1"/>
</dbReference>
<feature type="active site" evidence="9">
    <location>
        <position position="268"/>
    </location>
</feature>
<dbReference type="InterPro" id="IPR013762">
    <property type="entry name" value="Integrase-like_cat_sf"/>
</dbReference>
<evidence type="ECO:0000256" key="1">
    <source>
        <dbReference type="ARBA" id="ARBA00004496"/>
    </source>
</evidence>
<dbReference type="PROSITE" id="PS51898">
    <property type="entry name" value="TYR_RECOMBINASE"/>
    <property type="match status" value="1"/>
</dbReference>
<dbReference type="PANTHER" id="PTHR30349:SF77">
    <property type="entry name" value="TYROSINE RECOMBINASE XERC"/>
    <property type="match status" value="1"/>
</dbReference>
<dbReference type="InterPro" id="IPR011010">
    <property type="entry name" value="DNA_brk_join_enz"/>
</dbReference>
<dbReference type="Pfam" id="PF02899">
    <property type="entry name" value="Phage_int_SAM_1"/>
    <property type="match status" value="1"/>
</dbReference>
<evidence type="ECO:0000256" key="7">
    <source>
        <dbReference type="ARBA" id="ARBA00023172"/>
    </source>
</evidence>
<dbReference type="InterPro" id="IPR002104">
    <property type="entry name" value="Integrase_catalytic"/>
</dbReference>
<evidence type="ECO:0000256" key="6">
    <source>
        <dbReference type="ARBA" id="ARBA00023125"/>
    </source>
</evidence>
<feature type="domain" description="Tyr recombinase" evidence="10">
    <location>
        <begin position="120"/>
        <end position="316"/>
    </location>
</feature>
<dbReference type="HAMAP" id="MF_01808">
    <property type="entry name" value="Recomb_XerC_XerD"/>
    <property type="match status" value="1"/>
</dbReference>
<feature type="active site" evidence="9">
    <location>
        <position position="174"/>
    </location>
</feature>
<keyword evidence="5 9" id="KW-0229">DNA integration</keyword>
<comment type="subcellular location">
    <subcellularLocation>
        <location evidence="1 9">Cytoplasm</location>
    </subcellularLocation>
</comment>
<evidence type="ECO:0000256" key="5">
    <source>
        <dbReference type="ARBA" id="ARBA00022908"/>
    </source>
</evidence>
<dbReference type="InterPro" id="IPR044068">
    <property type="entry name" value="CB"/>
</dbReference>
<dbReference type="EMBL" id="JAKGCU010000002">
    <property type="protein sequence ID" value="MCF3937678.1"/>
    <property type="molecule type" value="Genomic_DNA"/>
</dbReference>